<evidence type="ECO:0000313" key="9">
    <source>
        <dbReference type="Proteomes" id="UP000289340"/>
    </source>
</evidence>
<keyword evidence="3" id="KW-0238">DNA-binding</keyword>
<dbReference type="PROSITE" id="PS51032">
    <property type="entry name" value="AP2_ERF"/>
    <property type="match status" value="1"/>
</dbReference>
<dbReference type="InterPro" id="IPR044808">
    <property type="entry name" value="ERF_plant"/>
</dbReference>
<keyword evidence="9" id="KW-1185">Reference proteome</keyword>
<organism evidence="8 9">
    <name type="scientific">Glycine soja</name>
    <name type="common">Wild soybean</name>
    <dbReference type="NCBI Taxonomy" id="3848"/>
    <lineage>
        <taxon>Eukaryota</taxon>
        <taxon>Viridiplantae</taxon>
        <taxon>Streptophyta</taxon>
        <taxon>Embryophyta</taxon>
        <taxon>Tracheophyta</taxon>
        <taxon>Spermatophyta</taxon>
        <taxon>Magnoliopsida</taxon>
        <taxon>eudicotyledons</taxon>
        <taxon>Gunneridae</taxon>
        <taxon>Pentapetalae</taxon>
        <taxon>rosids</taxon>
        <taxon>fabids</taxon>
        <taxon>Fabales</taxon>
        <taxon>Fabaceae</taxon>
        <taxon>Papilionoideae</taxon>
        <taxon>50 kb inversion clade</taxon>
        <taxon>NPAAA clade</taxon>
        <taxon>indigoferoid/millettioid clade</taxon>
        <taxon>Phaseoleae</taxon>
        <taxon>Glycine</taxon>
        <taxon>Glycine subgen. Soja</taxon>
    </lineage>
</organism>
<proteinExistence type="inferred from homology"/>
<accession>A0A445FHE8</accession>
<dbReference type="PANTHER" id="PTHR31190:SF329">
    <property type="entry name" value="ETHYLENE-RESPONSIVE TRANSCRIPTION FACTOR 1B"/>
    <property type="match status" value="1"/>
</dbReference>
<dbReference type="GO" id="GO:0005634">
    <property type="term" value="C:nucleus"/>
    <property type="evidence" value="ECO:0007669"/>
    <property type="project" value="UniProtKB-SubCell"/>
</dbReference>
<dbReference type="GO" id="GO:0003700">
    <property type="term" value="F:DNA-binding transcription factor activity"/>
    <property type="evidence" value="ECO:0007669"/>
    <property type="project" value="InterPro"/>
</dbReference>
<dbReference type="Proteomes" id="UP000289340">
    <property type="component" value="Chromosome 19"/>
</dbReference>
<gene>
    <name evidence="8" type="ORF">D0Y65_051671</name>
</gene>
<dbReference type="GO" id="GO:0003677">
    <property type="term" value="F:DNA binding"/>
    <property type="evidence" value="ECO:0007669"/>
    <property type="project" value="UniProtKB-KW"/>
</dbReference>
<evidence type="ECO:0000256" key="6">
    <source>
        <dbReference type="ARBA" id="ARBA00024343"/>
    </source>
</evidence>
<dbReference type="SMART" id="SM00380">
    <property type="entry name" value="AP2"/>
    <property type="match status" value="1"/>
</dbReference>
<evidence type="ECO:0000256" key="1">
    <source>
        <dbReference type="ARBA" id="ARBA00004123"/>
    </source>
</evidence>
<evidence type="ECO:0000313" key="8">
    <source>
        <dbReference type="EMBL" id="RZB48234.1"/>
    </source>
</evidence>
<dbReference type="InterPro" id="IPR001471">
    <property type="entry name" value="AP2/ERF_dom"/>
</dbReference>
<dbReference type="Pfam" id="PF00847">
    <property type="entry name" value="AP2"/>
    <property type="match status" value="1"/>
</dbReference>
<dbReference type="SUPFAM" id="SSF54171">
    <property type="entry name" value="DNA-binding domain"/>
    <property type="match status" value="1"/>
</dbReference>
<dbReference type="EMBL" id="QZWG01000019">
    <property type="protein sequence ID" value="RZB48234.1"/>
    <property type="molecule type" value="Genomic_DNA"/>
</dbReference>
<evidence type="ECO:0000256" key="3">
    <source>
        <dbReference type="ARBA" id="ARBA00023125"/>
    </source>
</evidence>
<comment type="similarity">
    <text evidence="6">Belongs to the AP2/ERF transcription factor family. ERF subfamily.</text>
</comment>
<dbReference type="AlphaFoldDB" id="A0A445FHE8"/>
<dbReference type="PANTHER" id="PTHR31190">
    <property type="entry name" value="DNA-BINDING DOMAIN"/>
    <property type="match status" value="1"/>
</dbReference>
<evidence type="ECO:0000259" key="7">
    <source>
        <dbReference type="PROSITE" id="PS51032"/>
    </source>
</evidence>
<dbReference type="InterPro" id="IPR036955">
    <property type="entry name" value="AP2/ERF_dom_sf"/>
</dbReference>
<comment type="subcellular location">
    <subcellularLocation>
        <location evidence="1">Nucleus</location>
    </subcellularLocation>
</comment>
<keyword evidence="4" id="KW-0804">Transcription</keyword>
<evidence type="ECO:0000256" key="2">
    <source>
        <dbReference type="ARBA" id="ARBA00023015"/>
    </source>
</evidence>
<keyword evidence="5" id="KW-0539">Nucleus</keyword>
<comment type="caution">
    <text evidence="8">The sequence shown here is derived from an EMBL/GenBank/DDBJ whole genome shotgun (WGS) entry which is preliminary data.</text>
</comment>
<dbReference type="Gene3D" id="3.30.730.10">
    <property type="entry name" value="AP2/ERF domain"/>
    <property type="match status" value="1"/>
</dbReference>
<keyword evidence="2" id="KW-0805">Transcription regulation</keyword>
<evidence type="ECO:0000256" key="4">
    <source>
        <dbReference type="ARBA" id="ARBA00023163"/>
    </source>
</evidence>
<evidence type="ECO:0000256" key="5">
    <source>
        <dbReference type="ARBA" id="ARBA00023242"/>
    </source>
</evidence>
<dbReference type="GO" id="GO:0009873">
    <property type="term" value="P:ethylene-activated signaling pathway"/>
    <property type="evidence" value="ECO:0007669"/>
    <property type="project" value="InterPro"/>
</dbReference>
<protein>
    <submittedName>
        <fullName evidence="8">Ethylene-responsive transcription factor 15</fullName>
    </submittedName>
</protein>
<reference evidence="8 9" key="1">
    <citation type="submission" date="2018-09" db="EMBL/GenBank/DDBJ databases">
        <title>A high-quality reference genome of wild soybean provides a powerful tool to mine soybean genomes.</title>
        <authorList>
            <person name="Xie M."/>
            <person name="Chung C.Y.L."/>
            <person name="Li M.-W."/>
            <person name="Wong F.-L."/>
            <person name="Chan T.-F."/>
            <person name="Lam H.-M."/>
        </authorList>
    </citation>
    <scope>NUCLEOTIDE SEQUENCE [LARGE SCALE GENOMIC DNA]</scope>
    <source>
        <strain evidence="9">cv. W05</strain>
        <tissue evidence="8">Hypocotyl of etiolated seedlings</tissue>
    </source>
</reference>
<sequence>MAIIHTGLTILREERRAARFTYSSNLGLPLNQLLQFFEIALFDSRVKSTFILLNLRAFNENQRSRRRPWGKFVAEKRDPTRNGVRVWTGAFDTAEAAALAYDQAAFLTRGVLATLNFSVQVVMESLQNMGFKASKNDLSPLLALKRMHVMRTKSRANRSGSKKVKRACSNGKLDTTTQNVLVLEGLGPN</sequence>
<feature type="domain" description="AP2/ERF" evidence="7">
    <location>
        <begin position="54"/>
        <end position="118"/>
    </location>
</feature>
<dbReference type="InterPro" id="IPR016177">
    <property type="entry name" value="DNA-bd_dom_sf"/>
</dbReference>
<name>A0A445FHE8_GLYSO</name>
<dbReference type="PRINTS" id="PR00367">
    <property type="entry name" value="ETHRSPELEMNT"/>
</dbReference>
<dbReference type="SMR" id="A0A445FHE8"/>